<dbReference type="PROSITE" id="PS50928">
    <property type="entry name" value="ABC_TM1"/>
    <property type="match status" value="2"/>
</dbReference>
<reference evidence="10 11" key="1">
    <citation type="submission" date="2012-10" db="EMBL/GenBank/DDBJ databases">
        <title>Genome sequencing of Tanticharoenia sakaeratensis NBRC 103193.</title>
        <authorList>
            <person name="Azuma Y."/>
            <person name="Hadano H."/>
            <person name="Hirakawa H."/>
            <person name="Matsushita K."/>
        </authorList>
    </citation>
    <scope>NUCLEOTIDE SEQUENCE [LARGE SCALE GENOMIC DNA]</scope>
    <source>
        <strain evidence="10 11">NBRC 103193</strain>
    </source>
</reference>
<comment type="subcellular location">
    <subcellularLocation>
        <location evidence="1">Cell inner membrane</location>
        <topology evidence="1">Multi-pass membrane protein</topology>
    </subcellularLocation>
    <subcellularLocation>
        <location evidence="8">Cell membrane</location>
        <topology evidence="8">Multi-pass membrane protein</topology>
    </subcellularLocation>
</comment>
<feature type="domain" description="ABC transmembrane type-1" evidence="9">
    <location>
        <begin position="76"/>
        <end position="281"/>
    </location>
</feature>
<dbReference type="PANTHER" id="PTHR43357">
    <property type="entry name" value="INNER MEMBRANE ABC TRANSPORTER PERMEASE PROTEIN YDCV"/>
    <property type="match status" value="1"/>
</dbReference>
<comment type="similarity">
    <text evidence="8">Belongs to the binding-protein-dependent transport system permease family.</text>
</comment>
<keyword evidence="3" id="KW-1003">Cell membrane</keyword>
<dbReference type="PANTHER" id="PTHR43357:SF4">
    <property type="entry name" value="INNER MEMBRANE ABC TRANSPORTER PERMEASE PROTEIN YDCV"/>
    <property type="match status" value="1"/>
</dbReference>
<feature type="domain" description="ABC transmembrane type-1" evidence="9">
    <location>
        <begin position="386"/>
        <end position="574"/>
    </location>
</feature>
<keyword evidence="6 8" id="KW-1133">Transmembrane helix</keyword>
<dbReference type="Pfam" id="PF00528">
    <property type="entry name" value="BPD_transp_1"/>
    <property type="match status" value="1"/>
</dbReference>
<evidence type="ECO:0000256" key="3">
    <source>
        <dbReference type="ARBA" id="ARBA00022475"/>
    </source>
</evidence>
<feature type="transmembrane region" description="Helical" evidence="8">
    <location>
        <begin position="260"/>
        <end position="281"/>
    </location>
</feature>
<gene>
    <name evidence="10" type="ORF">Tasa_052_007</name>
</gene>
<dbReference type="SUPFAM" id="SSF161098">
    <property type="entry name" value="MetI-like"/>
    <property type="match status" value="2"/>
</dbReference>
<proteinExistence type="inferred from homology"/>
<dbReference type="Proteomes" id="UP000032679">
    <property type="component" value="Unassembled WGS sequence"/>
</dbReference>
<keyword evidence="2 8" id="KW-0813">Transport</keyword>
<evidence type="ECO:0000313" key="10">
    <source>
        <dbReference type="EMBL" id="GAN55644.1"/>
    </source>
</evidence>
<dbReference type="GO" id="GO:0055085">
    <property type="term" value="P:transmembrane transport"/>
    <property type="evidence" value="ECO:0007669"/>
    <property type="project" value="InterPro"/>
</dbReference>
<evidence type="ECO:0000256" key="5">
    <source>
        <dbReference type="ARBA" id="ARBA00022692"/>
    </source>
</evidence>
<protein>
    <submittedName>
        <fullName evidence="10">Spermidine/putrescine transport system permease protein potB</fullName>
    </submittedName>
</protein>
<feature type="transmembrane region" description="Helical" evidence="8">
    <location>
        <begin position="156"/>
        <end position="180"/>
    </location>
</feature>
<evidence type="ECO:0000256" key="6">
    <source>
        <dbReference type="ARBA" id="ARBA00022989"/>
    </source>
</evidence>
<dbReference type="InterPro" id="IPR035906">
    <property type="entry name" value="MetI-like_sf"/>
</dbReference>
<feature type="transmembrane region" description="Helical" evidence="8">
    <location>
        <begin position="334"/>
        <end position="355"/>
    </location>
</feature>
<dbReference type="EMBL" id="BALE01000052">
    <property type="protein sequence ID" value="GAN55644.1"/>
    <property type="molecule type" value="Genomic_DNA"/>
</dbReference>
<evidence type="ECO:0000313" key="11">
    <source>
        <dbReference type="Proteomes" id="UP000032679"/>
    </source>
</evidence>
<dbReference type="OrthoDB" id="7915284at2"/>
<feature type="transmembrane region" description="Helical" evidence="8">
    <location>
        <begin position="418"/>
        <end position="443"/>
    </location>
</feature>
<keyword evidence="4" id="KW-0997">Cell inner membrane</keyword>
<feature type="transmembrane region" description="Helical" evidence="8">
    <location>
        <begin position="455"/>
        <end position="477"/>
    </location>
</feature>
<evidence type="ECO:0000256" key="7">
    <source>
        <dbReference type="ARBA" id="ARBA00023136"/>
    </source>
</evidence>
<accession>A0A0D6MPL6</accession>
<feature type="transmembrane region" description="Helical" evidence="8">
    <location>
        <begin position="382"/>
        <end position="411"/>
    </location>
</feature>
<comment type="caution">
    <text evidence="10">The sequence shown here is derived from an EMBL/GenBank/DDBJ whole genome shotgun (WGS) entry which is preliminary data.</text>
</comment>
<evidence type="ECO:0000256" key="2">
    <source>
        <dbReference type="ARBA" id="ARBA00022448"/>
    </source>
</evidence>
<dbReference type="AlphaFoldDB" id="A0A0D6MPL6"/>
<name>A0A0D6MPL6_9PROT</name>
<evidence type="ECO:0000256" key="8">
    <source>
        <dbReference type="RuleBase" id="RU363032"/>
    </source>
</evidence>
<feature type="transmembrane region" description="Helical" evidence="8">
    <location>
        <begin position="552"/>
        <end position="573"/>
    </location>
</feature>
<feature type="transmembrane region" description="Helical" evidence="8">
    <location>
        <begin position="80"/>
        <end position="101"/>
    </location>
</feature>
<evidence type="ECO:0000259" key="9">
    <source>
        <dbReference type="PROSITE" id="PS50928"/>
    </source>
</evidence>
<dbReference type="InterPro" id="IPR000515">
    <property type="entry name" value="MetI-like"/>
</dbReference>
<keyword evidence="7 8" id="KW-0472">Membrane</keyword>
<keyword evidence="11" id="KW-1185">Reference proteome</keyword>
<evidence type="ECO:0000256" key="1">
    <source>
        <dbReference type="ARBA" id="ARBA00004429"/>
    </source>
</evidence>
<dbReference type="STRING" id="1231623.Tasa_052_007"/>
<dbReference type="CDD" id="cd06261">
    <property type="entry name" value="TM_PBP2"/>
    <property type="match status" value="2"/>
</dbReference>
<dbReference type="Gene3D" id="1.10.3720.10">
    <property type="entry name" value="MetI-like"/>
    <property type="match status" value="2"/>
</dbReference>
<sequence length="592" mass="63847">MNMMEARPARRTERQLFGMPLSRSLPIAPGLFFLAVFLVVPLALMIFRSLTDPATGSMSLSGIETLFRIAGYRRVLGNTLSVGIACAILSVALGYPVANWLASLDERHRRRALFLVMAPFWTSVLVRSFAWLVLLGRHGPVATFLNFFGLPGGDALLFNRITVVATMVHVLLPMAIISMLPTHLAINRQLLSAARTLGGGNADIFWRIYMPLSLRGCAASGLLIFLMALGFFITPMLLGGLHDVLLGELIILQIDHLQNWHFGGALALVIVIIGGLAILLANGLFDLSGARATLPPRPSSIAFCDRTAQLFTRLGRAVPALVPGPATIARASSIYSWFVIVSLTVPLLAIIPMAFTRDVFLTFPPRLGTFHWFALYFHDPQWVAATLASFRIGAGAAILSVLLAGSAAYAVARADGRIVGMVILLFMIPLAVPPIVIALALFGLFAKMSLLATDLAIILGHTVICIPVVFTILLAGFRSYDWRLNQAAATLGARTGAIVGRVAFPLLRSVVISALIAGFLTSFDELTVALFLGGGLKTTLPKQMWDAILLEASPLLAAVSVTMMIVVVVLFLVMEATQKNRISPERELTLPH</sequence>
<dbReference type="GO" id="GO:0005886">
    <property type="term" value="C:plasma membrane"/>
    <property type="evidence" value="ECO:0007669"/>
    <property type="project" value="UniProtKB-SubCell"/>
</dbReference>
<keyword evidence="5 8" id="KW-0812">Transmembrane</keyword>
<evidence type="ECO:0000256" key="4">
    <source>
        <dbReference type="ARBA" id="ARBA00022519"/>
    </source>
</evidence>
<feature type="transmembrane region" description="Helical" evidence="8">
    <location>
        <begin position="217"/>
        <end position="240"/>
    </location>
</feature>
<feature type="transmembrane region" description="Helical" evidence="8">
    <location>
        <begin position="113"/>
        <end position="136"/>
    </location>
</feature>
<organism evidence="10 11">
    <name type="scientific">Tanticharoenia sakaeratensis NBRC 103193</name>
    <dbReference type="NCBI Taxonomy" id="1231623"/>
    <lineage>
        <taxon>Bacteria</taxon>
        <taxon>Pseudomonadati</taxon>
        <taxon>Pseudomonadota</taxon>
        <taxon>Alphaproteobacteria</taxon>
        <taxon>Acetobacterales</taxon>
        <taxon>Acetobacteraceae</taxon>
        <taxon>Tanticharoenia</taxon>
    </lineage>
</organism>
<feature type="transmembrane region" description="Helical" evidence="8">
    <location>
        <begin position="21"/>
        <end position="47"/>
    </location>
</feature>